<evidence type="ECO:0000259" key="4">
    <source>
        <dbReference type="PROSITE" id="PS51729"/>
    </source>
</evidence>
<dbReference type="STRING" id="6526.A0A2C9LZ84"/>
<dbReference type="InterPro" id="IPR031165">
    <property type="entry name" value="GNAT_YJDJ"/>
</dbReference>
<dbReference type="EnsemblMetazoa" id="BGLB036687-RA">
    <property type="protein sequence ID" value="BGLB036687-PA"/>
    <property type="gene ID" value="BGLB036687"/>
</dbReference>
<comment type="similarity">
    <text evidence="1">Belongs to the NATD1 family.</text>
</comment>
<dbReference type="InterPro" id="IPR045057">
    <property type="entry name" value="Gcn5-rel_NAT"/>
</dbReference>
<dbReference type="Gene3D" id="3.40.630.30">
    <property type="match status" value="1"/>
</dbReference>
<dbReference type="PANTHER" id="PTHR31435">
    <property type="entry name" value="PROTEIN NATD1"/>
    <property type="match status" value="1"/>
</dbReference>
<reference evidence="5" key="1">
    <citation type="submission" date="2020-05" db="UniProtKB">
        <authorList>
            <consortium name="EnsemblMetazoa"/>
        </authorList>
    </citation>
    <scope>IDENTIFICATION</scope>
    <source>
        <strain evidence="5">BB02</strain>
    </source>
</reference>
<name>A0A2C9LZ84_BIOGL</name>
<dbReference type="SUPFAM" id="SSF55729">
    <property type="entry name" value="Acyl-CoA N-acyltransferases (Nat)"/>
    <property type="match status" value="1"/>
</dbReference>
<feature type="domain" description="N-acetyltransferase" evidence="4">
    <location>
        <begin position="120"/>
        <end position="211"/>
    </location>
</feature>
<dbReference type="EnsemblMetazoa" id="BGLB036687-RB">
    <property type="protein sequence ID" value="BGLB036687-PB"/>
    <property type="gene ID" value="BGLB036687"/>
</dbReference>
<dbReference type="VEuPathDB" id="VectorBase:BGLAX_048240"/>
<evidence type="ECO:0000256" key="2">
    <source>
        <dbReference type="ARBA" id="ARBA00020243"/>
    </source>
</evidence>
<dbReference type="InterPro" id="IPR016181">
    <property type="entry name" value="Acyl_CoA_acyltransferase"/>
</dbReference>
<accession>A0A2C9LZ84</accession>
<organism evidence="5 6">
    <name type="scientific">Biomphalaria glabrata</name>
    <name type="common">Bloodfluke planorb</name>
    <name type="synonym">Freshwater snail</name>
    <dbReference type="NCBI Taxonomy" id="6526"/>
    <lineage>
        <taxon>Eukaryota</taxon>
        <taxon>Metazoa</taxon>
        <taxon>Spiralia</taxon>
        <taxon>Lophotrochozoa</taxon>
        <taxon>Mollusca</taxon>
        <taxon>Gastropoda</taxon>
        <taxon>Heterobranchia</taxon>
        <taxon>Euthyneura</taxon>
        <taxon>Panpulmonata</taxon>
        <taxon>Hygrophila</taxon>
        <taxon>Lymnaeoidea</taxon>
        <taxon>Planorbidae</taxon>
        <taxon>Biomphalaria</taxon>
    </lineage>
</organism>
<dbReference type="RefSeq" id="XP_013084842.2">
    <property type="nucleotide sequence ID" value="XM_013229388.2"/>
</dbReference>
<evidence type="ECO:0000313" key="6">
    <source>
        <dbReference type="Proteomes" id="UP000076420"/>
    </source>
</evidence>
<dbReference type="PROSITE" id="PS51729">
    <property type="entry name" value="GNAT_YJDJ"/>
    <property type="match status" value="1"/>
</dbReference>
<dbReference type="VEuPathDB" id="VectorBase:BGLB036687"/>
<dbReference type="PANTHER" id="PTHR31435:SF9">
    <property type="entry name" value="PROTEIN NATD1"/>
    <property type="match status" value="1"/>
</dbReference>
<dbReference type="Proteomes" id="UP000076420">
    <property type="component" value="Unassembled WGS sequence"/>
</dbReference>
<evidence type="ECO:0000256" key="1">
    <source>
        <dbReference type="ARBA" id="ARBA00006233"/>
    </source>
</evidence>
<dbReference type="OrthoDB" id="74247at2759"/>
<evidence type="ECO:0000256" key="3">
    <source>
        <dbReference type="ARBA" id="ARBA00031876"/>
    </source>
</evidence>
<proteinExistence type="inferred from homology"/>
<protein>
    <recommendedName>
        <fullName evidence="2">Protein NATD1</fullName>
    </recommendedName>
    <alternativeName>
        <fullName evidence="3">N-acetyltransferase domain-containing protein 1</fullName>
    </alternativeName>
</protein>
<dbReference type="Pfam" id="PF14542">
    <property type="entry name" value="Acetyltransf_CG"/>
    <property type="match status" value="1"/>
</dbReference>
<gene>
    <name evidence="5" type="primary">106069678</name>
</gene>
<dbReference type="KEGG" id="bgt:106069678"/>
<dbReference type="AlphaFoldDB" id="A0A2C9LZ84"/>
<evidence type="ECO:0000313" key="5">
    <source>
        <dbReference type="EnsemblMetazoa" id="BGLB036687-PB"/>
    </source>
</evidence>
<sequence>MQVFLRNTFKTSVISVSSISKFMSKQNIISRTLFNLHTPQILYLTCGTSFSVFPLIHCSPIKSVLDCNIRLILCQNQTIFKLQNRLFSSQLGQGSDIEGRPVDGVVISQVTINMTTHNVLHNQTENYFFIILKGEEKKLAKLEYVWIKPGLVDLYHTEVPAEYQGQGIAKQLVLAALNALCTEGVTIRPTCSYVQKVLRENQTQQYIGHIETGFKI</sequence>